<feature type="chain" id="PRO_5046359943" evidence="1">
    <location>
        <begin position="26"/>
        <end position="265"/>
    </location>
</feature>
<accession>A0ABV9N9B8</accession>
<dbReference type="Pfam" id="PF03544">
    <property type="entry name" value="TonB_C"/>
    <property type="match status" value="1"/>
</dbReference>
<organism evidence="3 4">
    <name type="scientific">Geojedonia litorea</name>
    <dbReference type="NCBI Taxonomy" id="1268269"/>
    <lineage>
        <taxon>Bacteria</taxon>
        <taxon>Pseudomonadati</taxon>
        <taxon>Bacteroidota</taxon>
        <taxon>Flavobacteriia</taxon>
        <taxon>Flavobacteriales</taxon>
        <taxon>Flavobacteriaceae</taxon>
        <taxon>Geojedonia</taxon>
    </lineage>
</organism>
<dbReference type="Proteomes" id="UP001595953">
    <property type="component" value="Unassembled WGS sequence"/>
</dbReference>
<gene>
    <name evidence="3" type="ORF">ACFO5O_14785</name>
</gene>
<evidence type="ECO:0000313" key="3">
    <source>
        <dbReference type="EMBL" id="MFC4723593.1"/>
    </source>
</evidence>
<dbReference type="RefSeq" id="WP_387965179.1">
    <property type="nucleotide sequence ID" value="NZ_JBHSGP010000023.1"/>
</dbReference>
<reference evidence="4" key="1">
    <citation type="journal article" date="2019" name="Int. J. Syst. Evol. Microbiol.">
        <title>The Global Catalogue of Microorganisms (GCM) 10K type strain sequencing project: providing services to taxonomists for standard genome sequencing and annotation.</title>
        <authorList>
            <consortium name="The Broad Institute Genomics Platform"/>
            <consortium name="The Broad Institute Genome Sequencing Center for Infectious Disease"/>
            <person name="Wu L."/>
            <person name="Ma J."/>
        </authorList>
    </citation>
    <scope>NUCLEOTIDE SEQUENCE [LARGE SCALE GENOMIC DNA]</scope>
    <source>
        <strain evidence="4">CCUG 63682</strain>
    </source>
</reference>
<sequence length="265" mass="29756">MKPRLIIFSLTLIVLILTIANVVNANNTSVTTEEGVSTNLIPDRIPVTNNTYNVHFVDFVYDVNSRFMTTITKEKLLKAKSVLDIVPKEAKWDKLSVETVVVAVLKDAEEIIEIGNEMQLNTAQMNLLKSVDYSSNIYIKTRAINNNYKNKSIEDFAYYITIVPEKETAYNDGHAIFMAYLKEKSRSLITHLNEDQLQAGKIVFTITKNGTIENVQLESSSGYKSIDTKMIEIIKNAPGTWTPAENAKGEKVNQTLVFSFGKMGC</sequence>
<proteinExistence type="predicted"/>
<keyword evidence="1" id="KW-0732">Signal</keyword>
<keyword evidence="4" id="KW-1185">Reference proteome</keyword>
<name>A0ABV9N9B8_9FLAO</name>
<feature type="domain" description="TonB C-terminal" evidence="2">
    <location>
        <begin position="202"/>
        <end position="256"/>
    </location>
</feature>
<feature type="signal peptide" evidence="1">
    <location>
        <begin position="1"/>
        <end position="25"/>
    </location>
</feature>
<dbReference type="Gene3D" id="3.30.1150.10">
    <property type="match status" value="1"/>
</dbReference>
<protein>
    <submittedName>
        <fullName evidence="3">Energy transducer TonB</fullName>
    </submittedName>
</protein>
<evidence type="ECO:0000313" key="4">
    <source>
        <dbReference type="Proteomes" id="UP001595953"/>
    </source>
</evidence>
<dbReference type="InterPro" id="IPR037682">
    <property type="entry name" value="TonB_C"/>
</dbReference>
<dbReference type="EMBL" id="JBHSGP010000023">
    <property type="protein sequence ID" value="MFC4723593.1"/>
    <property type="molecule type" value="Genomic_DNA"/>
</dbReference>
<evidence type="ECO:0000259" key="2">
    <source>
        <dbReference type="Pfam" id="PF03544"/>
    </source>
</evidence>
<evidence type="ECO:0000256" key="1">
    <source>
        <dbReference type="SAM" id="SignalP"/>
    </source>
</evidence>
<dbReference type="SUPFAM" id="SSF74653">
    <property type="entry name" value="TolA/TonB C-terminal domain"/>
    <property type="match status" value="1"/>
</dbReference>
<comment type="caution">
    <text evidence="3">The sequence shown here is derived from an EMBL/GenBank/DDBJ whole genome shotgun (WGS) entry which is preliminary data.</text>
</comment>